<reference evidence="1 2" key="1">
    <citation type="journal article" date="2016" name="PLoS ONE">
        <title>Sequence Assembly of Yarrowia lipolytica Strain W29/CLIB89 Shows Transposable Element Diversity.</title>
        <authorList>
            <person name="Magnan C."/>
            <person name="Yu J."/>
            <person name="Chang I."/>
            <person name="Jahn E."/>
            <person name="Kanomata Y."/>
            <person name="Wu J."/>
            <person name="Zeller M."/>
            <person name="Oakes M."/>
            <person name="Baldi P."/>
            <person name="Sandmeyer S."/>
        </authorList>
    </citation>
    <scope>NUCLEOTIDE SEQUENCE [LARGE SCALE GENOMIC DNA]</scope>
    <source>
        <strain evidence="2">CLIB89(W29)</strain>
    </source>
</reference>
<accession>A0A1D8N712</accession>
<name>A0A1D8N712_YARLL</name>
<gene>
    <name evidence="1" type="ORF">YALI1_B11625g</name>
</gene>
<dbReference type="VEuPathDB" id="FungiDB:YALI1_B11625g"/>
<organism evidence="1 2">
    <name type="scientific">Yarrowia lipolytica</name>
    <name type="common">Candida lipolytica</name>
    <dbReference type="NCBI Taxonomy" id="4952"/>
    <lineage>
        <taxon>Eukaryota</taxon>
        <taxon>Fungi</taxon>
        <taxon>Dikarya</taxon>
        <taxon>Ascomycota</taxon>
        <taxon>Saccharomycotina</taxon>
        <taxon>Dipodascomycetes</taxon>
        <taxon>Dipodascales</taxon>
        <taxon>Dipodascales incertae sedis</taxon>
        <taxon>Yarrowia</taxon>
    </lineage>
</organism>
<proteinExistence type="predicted"/>
<dbReference type="Proteomes" id="UP000182444">
    <property type="component" value="Chromosome 1B"/>
</dbReference>
<dbReference type="EMBL" id="CP017554">
    <property type="protein sequence ID" value="AOW01423.1"/>
    <property type="molecule type" value="Genomic_DNA"/>
</dbReference>
<dbReference type="RefSeq" id="XP_068138150.1">
    <property type="nucleotide sequence ID" value="XM_068282049.1"/>
</dbReference>
<sequence length="206" mass="22428">MSQDGIYSEPYGRLYSWLAKVISRLPLASGKNLQLRGDEGVRWSGGVSNGSLIGVLGRLCLVRYVMRYDHTGRAGRVRTVLVLLPKTVIHALCKYQSRVQARFSQQCYALPSYPPTCTSSLSIVHLPPHVMPPSPARRDVSRADSETCPVARRMDAHPYVPHGPVTSHGGTLYGSHDVTASHVHAVSSPIPRFSSGCEKSGLLPGK</sequence>
<evidence type="ECO:0000313" key="1">
    <source>
        <dbReference type="EMBL" id="AOW01423.1"/>
    </source>
</evidence>
<protein>
    <submittedName>
        <fullName evidence="1">Uncharacterized protein</fullName>
    </submittedName>
</protein>
<dbReference type="GeneID" id="94582704"/>
<evidence type="ECO:0000313" key="2">
    <source>
        <dbReference type="Proteomes" id="UP000182444"/>
    </source>
</evidence>
<dbReference type="AlphaFoldDB" id="A0A1D8N712"/>